<feature type="region of interest" description="Disordered" evidence="2">
    <location>
        <begin position="169"/>
        <end position="217"/>
    </location>
</feature>
<comment type="function">
    <text evidence="1">Specifically recognizes and binds N6-methyladenosine (m6A)-containing RNAs, and regulates mRNA stability. M6A is a modification present at internal sites of mRNAs and some non-coding RNAs and plays a role in mRNA stability and processing.</text>
</comment>
<dbReference type="Proteomes" id="UP001346149">
    <property type="component" value="Unassembled WGS sequence"/>
</dbReference>
<dbReference type="GO" id="GO:0061157">
    <property type="term" value="P:mRNA destabilization"/>
    <property type="evidence" value="ECO:0007669"/>
    <property type="project" value="TreeGrafter"/>
</dbReference>
<feature type="compositionally biased region" description="Polar residues" evidence="2">
    <location>
        <begin position="183"/>
        <end position="206"/>
    </location>
</feature>
<feature type="domain" description="YTH" evidence="3">
    <location>
        <begin position="361"/>
        <end position="502"/>
    </location>
</feature>
<dbReference type="InterPro" id="IPR007275">
    <property type="entry name" value="YTH_domain"/>
</dbReference>
<dbReference type="PROSITE" id="PS50882">
    <property type="entry name" value="YTH"/>
    <property type="match status" value="1"/>
</dbReference>
<dbReference type="PANTHER" id="PTHR12357:SF92">
    <property type="entry name" value="YTH DOMAIN-CONTAINING FAMILY PROTEIN"/>
    <property type="match status" value="1"/>
</dbReference>
<accession>A0AAN7M1W9</accession>
<evidence type="ECO:0000256" key="2">
    <source>
        <dbReference type="SAM" id="MobiDB-lite"/>
    </source>
</evidence>
<evidence type="ECO:0000259" key="3">
    <source>
        <dbReference type="PROSITE" id="PS50882"/>
    </source>
</evidence>
<dbReference type="GO" id="GO:1990247">
    <property type="term" value="F:N6-methyladenosine-containing RNA reader activity"/>
    <property type="evidence" value="ECO:0007669"/>
    <property type="project" value="UniProtKB-UniRule"/>
</dbReference>
<sequence>MEMHNAKEQGNRQPYMIQGADSSQLIMNPHFDQVGIMYSEGTPEFIADQGLYYPGATNYGYYCTGFGAPTDWEDYRNFGVDGPDVQFTGVQMESFPYIYYTPSYGYAESPYNPYNPYIPGATIGVNSPFASAQQYYTFSPYQNSIATSGYVPIIVQSDTNSPEVLLHSGSTNVRSEGRDSKINFASPSASFGRNSSRTSGHTNSMKRLSDGTKDAGLGKPVVPYAGLSGGGVPGPTFSRAFQGRSASGSIQPVDNNINRKVPSNYSQFKVDFPDYGPSGHGWVASEKSRPKLHLGRVQDNINVPADSFEEQNRGPRTYRPKSQIAVKAYTTKAGAANAQGMIIIDINQYNKDDFSLDYKDAKFFVIKSYSEDDVHKSIKYSVWSSTPHGNKKLQNAYEDAQRLSAGKPSGYPIFLFFSVNASGQFCGVAEMIGLVDFHKDMDFWQQDKWSGSFPVKWHFIKDVQNTYFRHIILENNENKSVTNSRDTQEIFFGQGMEMLKIFKNHTLKTSILDDFMYYENRQKMMQEERARLVVRTFQNPPSMFVVDPQKLPNAINQPLIHERIGDQKVPNSMRKNAMTVSEPLQMNSSESGDSAASELKIGSLTISPNNGHELAKAGAFAGIAKADTRRPEVMTVGSIPVKVNGINDTSSALTVGTILLNPLSFQADMEGSASRSSAPKLNTSTG</sequence>
<comment type="caution">
    <text evidence="4">The sequence shown here is derived from an EMBL/GenBank/DDBJ whole genome shotgun (WGS) entry which is preliminary data.</text>
</comment>
<dbReference type="Pfam" id="PF04146">
    <property type="entry name" value="YTH"/>
    <property type="match status" value="1"/>
</dbReference>
<dbReference type="GO" id="GO:0003729">
    <property type="term" value="F:mRNA binding"/>
    <property type="evidence" value="ECO:0007669"/>
    <property type="project" value="UniProtKB-UniRule"/>
</dbReference>
<dbReference type="PANTHER" id="PTHR12357">
    <property type="entry name" value="YTH YT521-B HOMOLOGY DOMAIN-CONTAINING"/>
    <property type="match status" value="1"/>
</dbReference>
<proteinExistence type="inferred from homology"/>
<comment type="similarity">
    <text evidence="1">Belongs to the YTHDF family.</text>
</comment>
<dbReference type="InterPro" id="IPR045168">
    <property type="entry name" value="YTH_prot"/>
</dbReference>
<dbReference type="AlphaFoldDB" id="A0AAN7M1W9"/>
<keyword evidence="5" id="KW-1185">Reference proteome</keyword>
<evidence type="ECO:0000256" key="1">
    <source>
        <dbReference type="RuleBase" id="RU369095"/>
    </source>
</evidence>
<dbReference type="Gene3D" id="3.10.590.10">
    <property type="entry name" value="ph1033 like domains"/>
    <property type="match status" value="1"/>
</dbReference>
<evidence type="ECO:0000313" key="5">
    <source>
        <dbReference type="Proteomes" id="UP001346149"/>
    </source>
</evidence>
<reference evidence="4 5" key="1">
    <citation type="journal article" date="2023" name="Hortic Res">
        <title>Pangenome of water caltrop reveals structural variations and asymmetric subgenome divergence after allopolyploidization.</title>
        <authorList>
            <person name="Zhang X."/>
            <person name="Chen Y."/>
            <person name="Wang L."/>
            <person name="Yuan Y."/>
            <person name="Fang M."/>
            <person name="Shi L."/>
            <person name="Lu R."/>
            <person name="Comes H.P."/>
            <person name="Ma Y."/>
            <person name="Chen Y."/>
            <person name="Huang G."/>
            <person name="Zhou Y."/>
            <person name="Zheng Z."/>
            <person name="Qiu Y."/>
        </authorList>
    </citation>
    <scope>NUCLEOTIDE SEQUENCE [LARGE SCALE GENOMIC DNA]</scope>
    <source>
        <strain evidence="4">F231</strain>
    </source>
</reference>
<evidence type="ECO:0000313" key="4">
    <source>
        <dbReference type="EMBL" id="KAK4797531.1"/>
    </source>
</evidence>
<dbReference type="EMBL" id="JAXQNO010000005">
    <property type="protein sequence ID" value="KAK4797531.1"/>
    <property type="molecule type" value="Genomic_DNA"/>
</dbReference>
<protein>
    <recommendedName>
        <fullName evidence="1">YTH domain-containing family protein</fullName>
    </recommendedName>
</protein>
<dbReference type="GO" id="GO:0005737">
    <property type="term" value="C:cytoplasm"/>
    <property type="evidence" value="ECO:0007669"/>
    <property type="project" value="TreeGrafter"/>
</dbReference>
<dbReference type="CDD" id="cd21134">
    <property type="entry name" value="YTH"/>
    <property type="match status" value="1"/>
</dbReference>
<keyword evidence="1" id="KW-0694">RNA-binding</keyword>
<name>A0AAN7M1W9_TRANT</name>
<gene>
    <name evidence="4" type="ORF">SAY86_029857</name>
</gene>
<organism evidence="4 5">
    <name type="scientific">Trapa natans</name>
    <name type="common">Water chestnut</name>
    <dbReference type="NCBI Taxonomy" id="22666"/>
    <lineage>
        <taxon>Eukaryota</taxon>
        <taxon>Viridiplantae</taxon>
        <taxon>Streptophyta</taxon>
        <taxon>Embryophyta</taxon>
        <taxon>Tracheophyta</taxon>
        <taxon>Spermatophyta</taxon>
        <taxon>Magnoliopsida</taxon>
        <taxon>eudicotyledons</taxon>
        <taxon>Gunneridae</taxon>
        <taxon>Pentapetalae</taxon>
        <taxon>rosids</taxon>
        <taxon>malvids</taxon>
        <taxon>Myrtales</taxon>
        <taxon>Lythraceae</taxon>
        <taxon>Trapa</taxon>
    </lineage>
</organism>